<name>A0A370L9D7_9HYPH</name>
<keyword evidence="5 6" id="KW-0408">Iron</keyword>
<dbReference type="InterPro" id="IPR036909">
    <property type="entry name" value="Cyt_c-like_dom_sf"/>
</dbReference>
<protein>
    <submittedName>
        <fullName evidence="8">Cytochrome c family protein</fullName>
    </submittedName>
</protein>
<dbReference type="AlphaFoldDB" id="A0A370L9D7"/>
<dbReference type="PROSITE" id="PS51007">
    <property type="entry name" value="CYTC"/>
    <property type="match status" value="1"/>
</dbReference>
<dbReference type="GO" id="GO:0020037">
    <property type="term" value="F:heme binding"/>
    <property type="evidence" value="ECO:0007669"/>
    <property type="project" value="InterPro"/>
</dbReference>
<keyword evidence="9" id="KW-1185">Reference proteome</keyword>
<dbReference type="InterPro" id="IPR009056">
    <property type="entry name" value="Cyt_c-like_dom"/>
</dbReference>
<dbReference type="InterPro" id="IPR002327">
    <property type="entry name" value="Cyt_c_1A/1B"/>
</dbReference>
<keyword evidence="2 6" id="KW-0349">Heme</keyword>
<evidence type="ECO:0000256" key="6">
    <source>
        <dbReference type="PROSITE-ProRule" id="PRU00433"/>
    </source>
</evidence>
<evidence type="ECO:0000313" key="8">
    <source>
        <dbReference type="EMBL" id="RDJ26372.1"/>
    </source>
</evidence>
<evidence type="ECO:0000256" key="2">
    <source>
        <dbReference type="ARBA" id="ARBA00022617"/>
    </source>
</evidence>
<evidence type="ECO:0000256" key="5">
    <source>
        <dbReference type="ARBA" id="ARBA00023004"/>
    </source>
</evidence>
<accession>A0A370L9D7</accession>
<dbReference type="Pfam" id="PF00034">
    <property type="entry name" value="Cytochrom_C"/>
    <property type="match status" value="1"/>
</dbReference>
<organism evidence="8 9">
    <name type="scientific">Bosea caraganae</name>
    <dbReference type="NCBI Taxonomy" id="2763117"/>
    <lineage>
        <taxon>Bacteria</taxon>
        <taxon>Pseudomonadati</taxon>
        <taxon>Pseudomonadota</taxon>
        <taxon>Alphaproteobacteria</taxon>
        <taxon>Hyphomicrobiales</taxon>
        <taxon>Boseaceae</taxon>
        <taxon>Bosea</taxon>
    </lineage>
</organism>
<feature type="domain" description="Cytochrome c" evidence="7">
    <location>
        <begin position="3"/>
        <end position="106"/>
    </location>
</feature>
<evidence type="ECO:0000313" key="9">
    <source>
        <dbReference type="Proteomes" id="UP000255207"/>
    </source>
</evidence>
<evidence type="ECO:0000256" key="4">
    <source>
        <dbReference type="ARBA" id="ARBA00022982"/>
    </source>
</evidence>
<reference evidence="9" key="1">
    <citation type="submission" date="2018-07" db="EMBL/GenBank/DDBJ databases">
        <authorList>
            <person name="Safronova V.I."/>
            <person name="Chirak E.R."/>
            <person name="Sazanova A.L."/>
        </authorList>
    </citation>
    <scope>NUCLEOTIDE SEQUENCE [LARGE SCALE GENOMIC DNA]</scope>
    <source>
        <strain evidence="9">RCAM04685</strain>
    </source>
</reference>
<evidence type="ECO:0000259" key="7">
    <source>
        <dbReference type="PROSITE" id="PS51007"/>
    </source>
</evidence>
<dbReference type="Gene3D" id="1.10.760.10">
    <property type="entry name" value="Cytochrome c-like domain"/>
    <property type="match status" value="1"/>
</dbReference>
<keyword evidence="1" id="KW-0813">Transport</keyword>
<dbReference type="Proteomes" id="UP000255207">
    <property type="component" value="Unassembled WGS sequence"/>
</dbReference>
<dbReference type="SUPFAM" id="SSF46626">
    <property type="entry name" value="Cytochrome c"/>
    <property type="match status" value="1"/>
</dbReference>
<gene>
    <name evidence="8" type="ORF">DWE98_10565</name>
</gene>
<keyword evidence="3 6" id="KW-0479">Metal-binding</keyword>
<evidence type="ECO:0000256" key="1">
    <source>
        <dbReference type="ARBA" id="ARBA00022448"/>
    </source>
</evidence>
<dbReference type="GO" id="GO:0046872">
    <property type="term" value="F:metal ion binding"/>
    <property type="evidence" value="ECO:0007669"/>
    <property type="project" value="UniProtKB-KW"/>
</dbReference>
<dbReference type="PRINTS" id="PR00604">
    <property type="entry name" value="CYTCHRMECIAB"/>
</dbReference>
<dbReference type="PANTHER" id="PTHR11961">
    <property type="entry name" value="CYTOCHROME C"/>
    <property type="match status" value="1"/>
</dbReference>
<proteinExistence type="predicted"/>
<evidence type="ECO:0000256" key="3">
    <source>
        <dbReference type="ARBA" id="ARBA00022723"/>
    </source>
</evidence>
<dbReference type="GO" id="GO:0009055">
    <property type="term" value="F:electron transfer activity"/>
    <property type="evidence" value="ECO:0007669"/>
    <property type="project" value="InterPro"/>
</dbReference>
<comment type="caution">
    <text evidence="8">The sequence shown here is derived from an EMBL/GenBank/DDBJ whole genome shotgun (WGS) entry which is preliminary data.</text>
</comment>
<dbReference type="EMBL" id="QQTP01000004">
    <property type="protein sequence ID" value="RDJ26372.1"/>
    <property type="molecule type" value="Genomic_DNA"/>
</dbReference>
<sequence length="106" mass="11053">MAQDVARGERLFETCRSCHSLDSGKAGMAGPHLAGLNGRTVGSAAGFDYSPALKAAGAQGVRWDAERLAAYLADPEAMFRGSWMSAPGLGDPADRAALAAFLMQPR</sequence>
<keyword evidence="4" id="KW-0249">Electron transport</keyword>
<dbReference type="OrthoDB" id="9805828at2"/>